<dbReference type="SUPFAM" id="SSF51905">
    <property type="entry name" value="FAD/NAD(P)-binding domain"/>
    <property type="match status" value="1"/>
</dbReference>
<evidence type="ECO:0000256" key="4">
    <source>
        <dbReference type="ARBA" id="ARBA00022723"/>
    </source>
</evidence>
<feature type="compositionally biased region" description="Basic and acidic residues" evidence="9">
    <location>
        <begin position="18"/>
        <end position="32"/>
    </location>
</feature>
<keyword evidence="8" id="KW-0411">Iron-sulfur</keyword>
<dbReference type="Pfam" id="PF12831">
    <property type="entry name" value="FAD_oxidored"/>
    <property type="match status" value="1"/>
</dbReference>
<dbReference type="SUPFAM" id="SSF54862">
    <property type="entry name" value="4Fe-4S ferredoxins"/>
    <property type="match status" value="1"/>
</dbReference>
<keyword evidence="6" id="KW-0560">Oxidoreductase</keyword>
<organism evidence="11">
    <name type="scientific">marine sediment metagenome</name>
    <dbReference type="NCBI Taxonomy" id="412755"/>
    <lineage>
        <taxon>unclassified sequences</taxon>
        <taxon>metagenomes</taxon>
        <taxon>ecological metagenomes</taxon>
    </lineage>
</organism>
<dbReference type="GO" id="GO:0051539">
    <property type="term" value="F:4 iron, 4 sulfur cluster binding"/>
    <property type="evidence" value="ECO:0007669"/>
    <property type="project" value="UniProtKB-KW"/>
</dbReference>
<dbReference type="Pfam" id="PF00037">
    <property type="entry name" value="Fer4"/>
    <property type="match status" value="1"/>
</dbReference>
<keyword evidence="7" id="KW-0408">Iron</keyword>
<evidence type="ECO:0000256" key="5">
    <source>
        <dbReference type="ARBA" id="ARBA00022827"/>
    </source>
</evidence>
<gene>
    <name evidence="11" type="ORF">LCGC14_1484710</name>
</gene>
<dbReference type="InterPro" id="IPR017900">
    <property type="entry name" value="4Fe4S_Fe_S_CS"/>
</dbReference>
<dbReference type="InterPro" id="IPR036188">
    <property type="entry name" value="FAD/NAD-bd_sf"/>
</dbReference>
<name>A0A0F9LNZ0_9ZZZZ</name>
<reference evidence="11" key="1">
    <citation type="journal article" date="2015" name="Nature">
        <title>Complex archaea that bridge the gap between prokaryotes and eukaryotes.</title>
        <authorList>
            <person name="Spang A."/>
            <person name="Saw J.H."/>
            <person name="Jorgensen S.L."/>
            <person name="Zaremba-Niedzwiedzka K."/>
            <person name="Martijn J."/>
            <person name="Lind A.E."/>
            <person name="van Eijk R."/>
            <person name="Schleper C."/>
            <person name="Guy L."/>
            <person name="Ettema T.J."/>
        </authorList>
    </citation>
    <scope>NUCLEOTIDE SEQUENCE</scope>
</reference>
<dbReference type="PROSITE" id="PS51379">
    <property type="entry name" value="4FE4S_FER_2"/>
    <property type="match status" value="1"/>
</dbReference>
<keyword evidence="5" id="KW-0285">Flavoprotein</keyword>
<evidence type="ECO:0000259" key="10">
    <source>
        <dbReference type="PROSITE" id="PS51379"/>
    </source>
</evidence>
<proteinExistence type="inferred from homology"/>
<feature type="non-terminal residue" evidence="11">
    <location>
        <position position="398"/>
    </location>
</feature>
<keyword evidence="4" id="KW-0479">Metal-binding</keyword>
<dbReference type="Gene3D" id="3.30.70.20">
    <property type="match status" value="1"/>
</dbReference>
<evidence type="ECO:0000256" key="9">
    <source>
        <dbReference type="SAM" id="MobiDB-lite"/>
    </source>
</evidence>
<evidence type="ECO:0000256" key="6">
    <source>
        <dbReference type="ARBA" id="ARBA00023002"/>
    </source>
</evidence>
<dbReference type="InterPro" id="IPR039650">
    <property type="entry name" value="HdrA-like"/>
</dbReference>
<evidence type="ECO:0000313" key="11">
    <source>
        <dbReference type="EMBL" id="KKM66090.1"/>
    </source>
</evidence>
<evidence type="ECO:0000256" key="7">
    <source>
        <dbReference type="ARBA" id="ARBA00023004"/>
    </source>
</evidence>
<dbReference type="InterPro" id="IPR017896">
    <property type="entry name" value="4Fe4S_Fe-S-bd"/>
</dbReference>
<evidence type="ECO:0000256" key="8">
    <source>
        <dbReference type="ARBA" id="ARBA00023014"/>
    </source>
</evidence>
<dbReference type="GO" id="GO:0046872">
    <property type="term" value="F:metal ion binding"/>
    <property type="evidence" value="ECO:0007669"/>
    <property type="project" value="UniProtKB-KW"/>
</dbReference>
<dbReference type="PANTHER" id="PTHR43498">
    <property type="entry name" value="FERREDOXIN:COB-COM HETERODISULFIDE REDUCTASE SUBUNIT A"/>
    <property type="match status" value="1"/>
</dbReference>
<keyword evidence="5" id="KW-0274">FAD</keyword>
<protein>
    <recommendedName>
        <fullName evidence="10">4Fe-4S ferredoxin-type domain-containing protein</fullName>
    </recommendedName>
</protein>
<dbReference type="PANTHER" id="PTHR43498:SF1">
    <property type="entry name" value="COB--COM HETERODISULFIDE REDUCTASE IRON-SULFUR SUBUNIT A"/>
    <property type="match status" value="1"/>
</dbReference>
<comment type="similarity">
    <text evidence="2">Belongs to the HdrA family.</text>
</comment>
<feature type="domain" description="4Fe-4S ferredoxin-type" evidence="10">
    <location>
        <begin position="269"/>
        <end position="299"/>
    </location>
</feature>
<comment type="cofactor">
    <cofactor evidence="1">
        <name>FAD</name>
        <dbReference type="ChEBI" id="CHEBI:57692"/>
    </cofactor>
</comment>
<accession>A0A0F9LNZ0</accession>
<dbReference type="AlphaFoldDB" id="A0A0F9LNZ0"/>
<dbReference type="PROSITE" id="PS00198">
    <property type="entry name" value="4FE4S_FER_1"/>
    <property type="match status" value="1"/>
</dbReference>
<sequence length="398" mass="43264">MTVEQVDQDVAGVDAPEPQERDGAEPVAPKESRRSAPRIGVFICHCGINIAGTVDVERVAAAIAAEPNVVFTTHYTYVCSTPGQQMIVDAIKEQGLNRLIVASCSPKMHETTFRRAAAKGGLNPFLCEMANIREQCSWVHEDREQATDKAIDIIRTLLAKVAGDDALDVTTVPITRRALVIGAGIAGIQTALDIAKGGHEVLLLDRYPCIGGHMARLGETFPTLDCASCIFTPKVVEVAQAENITLLTYSEVEEVTGSVGNFEVKIRKKARSVDESKCTGCGLCIEKCPSKVISEFDRGMAMRKAIYIPFAQAVPNIATIDMENCRYYRTGKCKVCQKFCQAGAVVFDQEDEIITEKVGAIIVATGYELLPKSVYGEYGYGKYPDVIDGLQLERMLSA</sequence>
<evidence type="ECO:0000256" key="2">
    <source>
        <dbReference type="ARBA" id="ARBA00006561"/>
    </source>
</evidence>
<evidence type="ECO:0000256" key="3">
    <source>
        <dbReference type="ARBA" id="ARBA00022485"/>
    </source>
</evidence>
<evidence type="ECO:0000256" key="1">
    <source>
        <dbReference type="ARBA" id="ARBA00001974"/>
    </source>
</evidence>
<dbReference type="Gene3D" id="3.40.50.720">
    <property type="entry name" value="NAD(P)-binding Rossmann-like Domain"/>
    <property type="match status" value="1"/>
</dbReference>
<comment type="caution">
    <text evidence="11">The sequence shown here is derived from an EMBL/GenBank/DDBJ whole genome shotgun (WGS) entry which is preliminary data.</text>
</comment>
<feature type="region of interest" description="Disordered" evidence="9">
    <location>
        <begin position="1"/>
        <end position="32"/>
    </location>
</feature>
<keyword evidence="3" id="KW-0004">4Fe-4S</keyword>
<dbReference type="GO" id="GO:0016491">
    <property type="term" value="F:oxidoreductase activity"/>
    <property type="evidence" value="ECO:0007669"/>
    <property type="project" value="UniProtKB-KW"/>
</dbReference>
<dbReference type="EMBL" id="LAZR01010602">
    <property type="protein sequence ID" value="KKM66090.1"/>
    <property type="molecule type" value="Genomic_DNA"/>
</dbReference>